<name>A0A3D9ULP8_9MICO</name>
<dbReference type="InterPro" id="IPR034660">
    <property type="entry name" value="DinB/YfiT-like"/>
</dbReference>
<sequence>MTEHDDLIQTLDLHRQFLLRTAEGLTEEQARSNSTVSALTIASLLKHVADNEAGWVAFAEEGASAMGGDYDPDAAAEGDSEGEAGDTRFLLTDNDTLEFLRGRLEQVGRDTTDYLRTADLDASQELPKAPWFEPGARWTVRRIALHLIAEMSQHAGHADIIRESIDGQKTMG</sequence>
<dbReference type="Pfam" id="PF04978">
    <property type="entry name" value="MST"/>
    <property type="match status" value="1"/>
</dbReference>
<keyword evidence="2" id="KW-1185">Reference proteome</keyword>
<protein>
    <submittedName>
        <fullName evidence="1">Uncharacterized protein DUF664</fullName>
    </submittedName>
</protein>
<dbReference type="RefSeq" id="WP_115921459.1">
    <property type="nucleotide sequence ID" value="NZ_QTUA01000001.1"/>
</dbReference>
<dbReference type="SUPFAM" id="SSF109854">
    <property type="entry name" value="DinB/YfiT-like putative metalloenzymes"/>
    <property type="match status" value="1"/>
</dbReference>
<comment type="caution">
    <text evidence="1">The sequence shown here is derived from an EMBL/GenBank/DDBJ whole genome shotgun (WGS) entry which is preliminary data.</text>
</comment>
<proteinExistence type="predicted"/>
<gene>
    <name evidence="1" type="ORF">DFJ65_0268</name>
</gene>
<dbReference type="Gene3D" id="1.20.120.450">
    <property type="entry name" value="dinb family like domain"/>
    <property type="match status" value="1"/>
</dbReference>
<accession>A0A3D9ULP8</accession>
<evidence type="ECO:0000313" key="2">
    <source>
        <dbReference type="Proteomes" id="UP000256253"/>
    </source>
</evidence>
<dbReference type="OrthoDB" id="4548523at2"/>
<organism evidence="1 2">
    <name type="scientific">Calidifontibacter indicus</name>
    <dbReference type="NCBI Taxonomy" id="419650"/>
    <lineage>
        <taxon>Bacteria</taxon>
        <taxon>Bacillati</taxon>
        <taxon>Actinomycetota</taxon>
        <taxon>Actinomycetes</taxon>
        <taxon>Micrococcales</taxon>
        <taxon>Dermacoccaceae</taxon>
        <taxon>Calidifontibacter</taxon>
    </lineage>
</organism>
<dbReference type="Proteomes" id="UP000256253">
    <property type="component" value="Unassembled WGS sequence"/>
</dbReference>
<reference evidence="1 2" key="1">
    <citation type="submission" date="2018-08" db="EMBL/GenBank/DDBJ databases">
        <title>Sequencing the genomes of 1000 actinobacteria strains.</title>
        <authorList>
            <person name="Klenk H.-P."/>
        </authorList>
    </citation>
    <scope>NUCLEOTIDE SEQUENCE [LARGE SCALE GENOMIC DNA]</scope>
    <source>
        <strain evidence="1 2">DSM 22967</strain>
    </source>
</reference>
<evidence type="ECO:0000313" key="1">
    <source>
        <dbReference type="EMBL" id="REF29333.1"/>
    </source>
</evidence>
<dbReference type="InterPro" id="IPR007061">
    <property type="entry name" value="MST-like"/>
</dbReference>
<dbReference type="AlphaFoldDB" id="A0A3D9ULP8"/>
<dbReference type="EMBL" id="QTUA01000001">
    <property type="protein sequence ID" value="REF29333.1"/>
    <property type="molecule type" value="Genomic_DNA"/>
</dbReference>